<keyword evidence="6" id="KW-0949">S-adenosyl-L-methionine</keyword>
<dbReference type="SUPFAM" id="SSF54160">
    <property type="entry name" value="Chromo domain-like"/>
    <property type="match status" value="1"/>
</dbReference>
<evidence type="ECO:0000313" key="15">
    <source>
        <dbReference type="Proteomes" id="UP000267821"/>
    </source>
</evidence>
<name>A0A3N4LZD8_9PEZI</name>
<evidence type="ECO:0000313" key="14">
    <source>
        <dbReference type="EMBL" id="RPB28273.1"/>
    </source>
</evidence>
<evidence type="ECO:0000256" key="7">
    <source>
        <dbReference type="ARBA" id="ARBA00022723"/>
    </source>
</evidence>
<dbReference type="InterPro" id="IPR050973">
    <property type="entry name" value="H3K9_Histone-Lys_N-MTase"/>
</dbReference>
<feature type="domain" description="Pre-SET" evidence="12">
    <location>
        <begin position="167"/>
        <end position="226"/>
    </location>
</feature>
<dbReference type="Pfam" id="PF05033">
    <property type="entry name" value="Pre-SET"/>
    <property type="match status" value="1"/>
</dbReference>
<comment type="subcellular location">
    <subcellularLocation>
        <location evidence="1">Chromosome</location>
    </subcellularLocation>
</comment>
<keyword evidence="8" id="KW-0862">Zinc</keyword>
<keyword evidence="5" id="KW-0808">Transferase</keyword>
<dbReference type="EMBL" id="ML121529">
    <property type="protein sequence ID" value="RPB28273.1"/>
    <property type="molecule type" value="Genomic_DNA"/>
</dbReference>
<dbReference type="InterPro" id="IPR046341">
    <property type="entry name" value="SET_dom_sf"/>
</dbReference>
<dbReference type="Gene3D" id="2.170.270.10">
    <property type="entry name" value="SET domain"/>
    <property type="match status" value="1"/>
</dbReference>
<feature type="domain" description="Post-SET" evidence="13">
    <location>
        <begin position="391"/>
        <end position="407"/>
    </location>
</feature>
<dbReference type="STRING" id="1051890.A0A3N4LZD8"/>
<dbReference type="PANTHER" id="PTHR46223:SF3">
    <property type="entry name" value="HISTONE-LYSINE N-METHYLTRANSFERASE SET-23"/>
    <property type="match status" value="1"/>
</dbReference>
<keyword evidence="4" id="KW-0489">Methyltransferase</keyword>
<dbReference type="PANTHER" id="PTHR46223">
    <property type="entry name" value="HISTONE-LYSINE N-METHYLTRANSFERASE SUV39H"/>
    <property type="match status" value="1"/>
</dbReference>
<sequence>MRLRLLLQKRWKGYSKEHDTWEPEGHLMGCKHLLKEWRAANPLRGSTQHRSGKRKTDAMDIDSVSPGSPGSEKPLKVSRTCTKLEPGTAAYARWRKSHPLQEDLETIYPDRQLFRKKLRKLPGPPVVLYNDVDDDPSPPVSFEFVPRYKIFAPSILDYMRLNDDFWAGCSCTDGVCGESCLCMEENGMSYDKNGRLIWVDNDSAINECNGRCGCGIDCPNRVVQRGRKIPLEIFKTEKKGWGLRCPQKIPKGTFIDTYPGELITLAEAYERAEKYSEIDGGSSYLFDLDKFTKVRKGEDDEEFVGSQGGPMVDTLNADDIFVIDGKNHGGVTRFINHSCDPNLLIYAVTRERTDYRVYDLAMFANVDIPAYEELTFSYVGGDQGEPETGAQRYDCFCGSSHCKGYLW</sequence>
<feature type="domain" description="SET" evidence="11">
    <location>
        <begin position="229"/>
        <end position="379"/>
    </location>
</feature>
<dbReference type="InterPro" id="IPR007728">
    <property type="entry name" value="Pre-SET_dom"/>
</dbReference>
<dbReference type="Gene3D" id="2.40.50.40">
    <property type="match status" value="1"/>
</dbReference>
<evidence type="ECO:0000259" key="11">
    <source>
        <dbReference type="PROSITE" id="PS50280"/>
    </source>
</evidence>
<gene>
    <name evidence="14" type="ORF">L211DRAFT_371193</name>
</gene>
<feature type="region of interest" description="Disordered" evidence="9">
    <location>
        <begin position="41"/>
        <end position="77"/>
    </location>
</feature>
<dbReference type="PROSITE" id="PS50867">
    <property type="entry name" value="PRE_SET"/>
    <property type="match status" value="1"/>
</dbReference>
<comment type="subunit">
    <text evidence="2">Component of the NuA4 histone acetyltransferase complex.</text>
</comment>
<dbReference type="SMART" id="SM00317">
    <property type="entry name" value="SET"/>
    <property type="match status" value="1"/>
</dbReference>
<dbReference type="Pfam" id="PF00385">
    <property type="entry name" value="Chromo"/>
    <property type="match status" value="1"/>
</dbReference>
<keyword evidence="15" id="KW-1185">Reference proteome</keyword>
<dbReference type="InterPro" id="IPR003616">
    <property type="entry name" value="Post-SET_dom"/>
</dbReference>
<evidence type="ECO:0000256" key="6">
    <source>
        <dbReference type="ARBA" id="ARBA00022691"/>
    </source>
</evidence>
<keyword evidence="3" id="KW-0158">Chromosome</keyword>
<evidence type="ECO:0000256" key="2">
    <source>
        <dbReference type="ARBA" id="ARBA00011353"/>
    </source>
</evidence>
<proteinExistence type="predicted"/>
<evidence type="ECO:0000259" key="10">
    <source>
        <dbReference type="PROSITE" id="PS50013"/>
    </source>
</evidence>
<protein>
    <submittedName>
        <fullName evidence="14">SET domain-containing protein</fullName>
    </submittedName>
</protein>
<evidence type="ECO:0000259" key="13">
    <source>
        <dbReference type="PROSITE" id="PS50868"/>
    </source>
</evidence>
<dbReference type="SMART" id="SM00468">
    <property type="entry name" value="PreSET"/>
    <property type="match status" value="1"/>
</dbReference>
<evidence type="ECO:0000256" key="4">
    <source>
        <dbReference type="ARBA" id="ARBA00022603"/>
    </source>
</evidence>
<dbReference type="GO" id="GO:0032259">
    <property type="term" value="P:methylation"/>
    <property type="evidence" value="ECO:0007669"/>
    <property type="project" value="UniProtKB-KW"/>
</dbReference>
<feature type="domain" description="Chromo" evidence="10">
    <location>
        <begin position="1"/>
        <end position="49"/>
    </location>
</feature>
<dbReference type="InterPro" id="IPR023780">
    <property type="entry name" value="Chromo_domain"/>
</dbReference>
<keyword evidence="7" id="KW-0479">Metal-binding</keyword>
<dbReference type="GO" id="GO:0042054">
    <property type="term" value="F:histone methyltransferase activity"/>
    <property type="evidence" value="ECO:0007669"/>
    <property type="project" value="InterPro"/>
</dbReference>
<reference evidence="14 15" key="1">
    <citation type="journal article" date="2018" name="Nat. Ecol. Evol.">
        <title>Pezizomycetes genomes reveal the molecular basis of ectomycorrhizal truffle lifestyle.</title>
        <authorList>
            <person name="Murat C."/>
            <person name="Payen T."/>
            <person name="Noel B."/>
            <person name="Kuo A."/>
            <person name="Morin E."/>
            <person name="Chen J."/>
            <person name="Kohler A."/>
            <person name="Krizsan K."/>
            <person name="Balestrini R."/>
            <person name="Da Silva C."/>
            <person name="Montanini B."/>
            <person name="Hainaut M."/>
            <person name="Levati E."/>
            <person name="Barry K.W."/>
            <person name="Belfiori B."/>
            <person name="Cichocki N."/>
            <person name="Clum A."/>
            <person name="Dockter R.B."/>
            <person name="Fauchery L."/>
            <person name="Guy J."/>
            <person name="Iotti M."/>
            <person name="Le Tacon F."/>
            <person name="Lindquist E.A."/>
            <person name="Lipzen A."/>
            <person name="Malagnac F."/>
            <person name="Mello A."/>
            <person name="Molinier V."/>
            <person name="Miyauchi S."/>
            <person name="Poulain J."/>
            <person name="Riccioni C."/>
            <person name="Rubini A."/>
            <person name="Sitrit Y."/>
            <person name="Splivallo R."/>
            <person name="Traeger S."/>
            <person name="Wang M."/>
            <person name="Zifcakova L."/>
            <person name="Wipf D."/>
            <person name="Zambonelli A."/>
            <person name="Paolocci F."/>
            <person name="Nowrousian M."/>
            <person name="Ottonello S."/>
            <person name="Baldrian P."/>
            <person name="Spatafora J.W."/>
            <person name="Henrissat B."/>
            <person name="Nagy L.G."/>
            <person name="Aury J.M."/>
            <person name="Wincker P."/>
            <person name="Grigoriev I.V."/>
            <person name="Bonfante P."/>
            <person name="Martin F.M."/>
        </authorList>
    </citation>
    <scope>NUCLEOTIDE SEQUENCE [LARGE SCALE GENOMIC DNA]</scope>
    <source>
        <strain evidence="14 15">ATCC MYA-4762</strain>
    </source>
</reference>
<dbReference type="SUPFAM" id="SSF82199">
    <property type="entry name" value="SET domain"/>
    <property type="match status" value="1"/>
</dbReference>
<dbReference type="InParanoid" id="A0A3N4LZD8"/>
<evidence type="ECO:0000256" key="3">
    <source>
        <dbReference type="ARBA" id="ARBA00022454"/>
    </source>
</evidence>
<dbReference type="PROSITE" id="PS50280">
    <property type="entry name" value="SET"/>
    <property type="match status" value="1"/>
</dbReference>
<evidence type="ECO:0000259" key="12">
    <source>
        <dbReference type="PROSITE" id="PS50867"/>
    </source>
</evidence>
<dbReference type="PROSITE" id="PS50868">
    <property type="entry name" value="POST_SET"/>
    <property type="match status" value="1"/>
</dbReference>
<dbReference type="GO" id="GO:0005634">
    <property type="term" value="C:nucleus"/>
    <property type="evidence" value="ECO:0007669"/>
    <property type="project" value="InterPro"/>
</dbReference>
<dbReference type="AlphaFoldDB" id="A0A3N4LZD8"/>
<dbReference type="OrthoDB" id="308383at2759"/>
<evidence type="ECO:0000256" key="1">
    <source>
        <dbReference type="ARBA" id="ARBA00004286"/>
    </source>
</evidence>
<evidence type="ECO:0000256" key="8">
    <source>
        <dbReference type="ARBA" id="ARBA00022833"/>
    </source>
</evidence>
<organism evidence="14 15">
    <name type="scientific">Terfezia boudieri ATCC MYA-4762</name>
    <dbReference type="NCBI Taxonomy" id="1051890"/>
    <lineage>
        <taxon>Eukaryota</taxon>
        <taxon>Fungi</taxon>
        <taxon>Dikarya</taxon>
        <taxon>Ascomycota</taxon>
        <taxon>Pezizomycotina</taxon>
        <taxon>Pezizomycetes</taxon>
        <taxon>Pezizales</taxon>
        <taxon>Pezizaceae</taxon>
        <taxon>Terfezia</taxon>
    </lineage>
</organism>
<accession>A0A3N4LZD8</accession>
<dbReference type="InterPro" id="IPR000953">
    <property type="entry name" value="Chromo/chromo_shadow_dom"/>
</dbReference>
<dbReference type="GO" id="GO:0005694">
    <property type="term" value="C:chromosome"/>
    <property type="evidence" value="ECO:0007669"/>
    <property type="project" value="UniProtKB-SubCell"/>
</dbReference>
<dbReference type="PROSITE" id="PS50013">
    <property type="entry name" value="CHROMO_2"/>
    <property type="match status" value="1"/>
</dbReference>
<evidence type="ECO:0000256" key="5">
    <source>
        <dbReference type="ARBA" id="ARBA00022679"/>
    </source>
</evidence>
<dbReference type="GO" id="GO:0008270">
    <property type="term" value="F:zinc ion binding"/>
    <property type="evidence" value="ECO:0007669"/>
    <property type="project" value="InterPro"/>
</dbReference>
<dbReference type="InterPro" id="IPR001214">
    <property type="entry name" value="SET_dom"/>
</dbReference>
<dbReference type="Pfam" id="PF00856">
    <property type="entry name" value="SET"/>
    <property type="match status" value="1"/>
</dbReference>
<dbReference type="InterPro" id="IPR016197">
    <property type="entry name" value="Chromo-like_dom_sf"/>
</dbReference>
<dbReference type="Proteomes" id="UP000267821">
    <property type="component" value="Unassembled WGS sequence"/>
</dbReference>
<evidence type="ECO:0000256" key="9">
    <source>
        <dbReference type="SAM" id="MobiDB-lite"/>
    </source>
</evidence>